<dbReference type="Gene3D" id="1.10.510.10">
    <property type="entry name" value="Transferase(Phosphotransferase) domain 1"/>
    <property type="match status" value="1"/>
</dbReference>
<keyword evidence="2" id="KW-0175">Coiled coil</keyword>
<reference evidence="6" key="1">
    <citation type="submission" date="2016-06" db="UniProtKB">
        <authorList>
            <consortium name="WormBaseParasite"/>
        </authorList>
    </citation>
    <scope>IDENTIFICATION</scope>
</reference>
<accession>A0A183IVJ3</accession>
<reference evidence="4 5" key="2">
    <citation type="submission" date="2018-11" db="EMBL/GenBank/DDBJ databases">
        <authorList>
            <consortium name="Pathogen Informatics"/>
        </authorList>
    </citation>
    <scope>NUCLEOTIDE SEQUENCE [LARGE SCALE GENOMIC DNA]</scope>
</reference>
<feature type="domain" description="Protein kinase" evidence="3">
    <location>
        <begin position="51"/>
        <end position="215"/>
    </location>
</feature>
<dbReference type="GO" id="GO:0008143">
    <property type="term" value="F:poly(A) binding"/>
    <property type="evidence" value="ECO:0007669"/>
    <property type="project" value="TreeGrafter"/>
</dbReference>
<dbReference type="PANTHER" id="PTHR12272:SF11">
    <property type="entry name" value="PAN2-PAN3 DEADENYLATION COMPLEX SUBUNIT PAN3"/>
    <property type="match status" value="1"/>
</dbReference>
<evidence type="ECO:0000313" key="6">
    <source>
        <dbReference type="WBParaSite" id="SBAD_0000793101-mRNA-1"/>
    </source>
</evidence>
<dbReference type="EMBL" id="UZAM01010802">
    <property type="protein sequence ID" value="VDP13801.1"/>
    <property type="molecule type" value="Genomic_DNA"/>
</dbReference>
<keyword evidence="5" id="KW-1185">Reference proteome</keyword>
<dbReference type="GO" id="GO:0000289">
    <property type="term" value="P:nuclear-transcribed mRNA poly(A) tail shortening"/>
    <property type="evidence" value="ECO:0007669"/>
    <property type="project" value="InterPro"/>
</dbReference>
<gene>
    <name evidence="4" type="ORF">SBAD_LOCUS7640</name>
</gene>
<evidence type="ECO:0000259" key="3">
    <source>
        <dbReference type="PROSITE" id="PS50011"/>
    </source>
</evidence>
<dbReference type="InterPro" id="IPR000719">
    <property type="entry name" value="Prot_kinase_dom"/>
</dbReference>
<dbReference type="Proteomes" id="UP000270296">
    <property type="component" value="Unassembled WGS sequence"/>
</dbReference>
<name>A0A183IVJ3_9BILA</name>
<protein>
    <submittedName>
        <fullName evidence="6">Protein kinase domain-containing protein</fullName>
    </submittedName>
</protein>
<dbReference type="WBParaSite" id="SBAD_0000793101-mRNA-1">
    <property type="protein sequence ID" value="SBAD_0000793101-mRNA-1"/>
    <property type="gene ID" value="SBAD_0000793101"/>
</dbReference>
<dbReference type="InterPro" id="IPR030844">
    <property type="entry name" value="PAN3"/>
</dbReference>
<dbReference type="InterPro" id="IPR011009">
    <property type="entry name" value="Kinase-like_dom_sf"/>
</dbReference>
<dbReference type="GO" id="GO:0000932">
    <property type="term" value="C:P-body"/>
    <property type="evidence" value="ECO:0007669"/>
    <property type="project" value="TreeGrafter"/>
</dbReference>
<sequence length="215" mass="24153">MYCTKNAHSLACSFIYELHGELLYRQLAAAVEVDRTHIDLDLPTEVDSYADLVPLEPKPGYFGLISTVYKAVSIKDGLCYCLRRFHANKRCIFAVETWKKIKHANIVQLREAFMTRAFGDNSLVIVYDYHGGAETLKYRHFSDAGCRSPNGISGIDHANEPLPEALLWSYVVDLSSALRTIHSSGLAARTIDPSKILVLGKSFKAILISYCIFFR</sequence>
<dbReference type="AlphaFoldDB" id="A0A183IVJ3"/>
<keyword evidence="1" id="KW-0507">mRNA processing</keyword>
<proteinExistence type="predicted"/>
<dbReference type="PANTHER" id="PTHR12272">
    <property type="entry name" value="DEADENYLATION COMPLEX SUBUNIT PAN3"/>
    <property type="match status" value="1"/>
</dbReference>
<dbReference type="OrthoDB" id="204958at2759"/>
<evidence type="ECO:0000256" key="2">
    <source>
        <dbReference type="ARBA" id="ARBA00023054"/>
    </source>
</evidence>
<dbReference type="GO" id="GO:0031251">
    <property type="term" value="C:PAN complex"/>
    <property type="evidence" value="ECO:0007669"/>
    <property type="project" value="InterPro"/>
</dbReference>
<dbReference type="GO" id="GO:0004672">
    <property type="term" value="F:protein kinase activity"/>
    <property type="evidence" value="ECO:0007669"/>
    <property type="project" value="InterPro"/>
</dbReference>
<organism evidence="6">
    <name type="scientific">Soboliphyme baturini</name>
    <dbReference type="NCBI Taxonomy" id="241478"/>
    <lineage>
        <taxon>Eukaryota</taxon>
        <taxon>Metazoa</taxon>
        <taxon>Ecdysozoa</taxon>
        <taxon>Nematoda</taxon>
        <taxon>Enoplea</taxon>
        <taxon>Dorylaimia</taxon>
        <taxon>Dioctophymatida</taxon>
        <taxon>Dioctophymatoidea</taxon>
        <taxon>Soboliphymatidae</taxon>
        <taxon>Soboliphyme</taxon>
    </lineage>
</organism>
<dbReference type="SUPFAM" id="SSF56112">
    <property type="entry name" value="Protein kinase-like (PK-like)"/>
    <property type="match status" value="1"/>
</dbReference>
<dbReference type="GO" id="GO:0006397">
    <property type="term" value="P:mRNA processing"/>
    <property type="evidence" value="ECO:0007669"/>
    <property type="project" value="UniProtKB-KW"/>
</dbReference>
<dbReference type="PROSITE" id="PS50011">
    <property type="entry name" value="PROTEIN_KINASE_DOM"/>
    <property type="match status" value="1"/>
</dbReference>
<evidence type="ECO:0000313" key="5">
    <source>
        <dbReference type="Proteomes" id="UP000270296"/>
    </source>
</evidence>
<evidence type="ECO:0000256" key="1">
    <source>
        <dbReference type="ARBA" id="ARBA00022664"/>
    </source>
</evidence>
<dbReference type="GO" id="GO:0005524">
    <property type="term" value="F:ATP binding"/>
    <property type="evidence" value="ECO:0007669"/>
    <property type="project" value="InterPro"/>
</dbReference>
<evidence type="ECO:0000313" key="4">
    <source>
        <dbReference type="EMBL" id="VDP13801.1"/>
    </source>
</evidence>